<dbReference type="InterPro" id="IPR036388">
    <property type="entry name" value="WH-like_DNA-bd_sf"/>
</dbReference>
<dbReference type="PROSITE" id="PS00716">
    <property type="entry name" value="SIGMA70_2"/>
    <property type="match status" value="1"/>
</dbReference>
<evidence type="ECO:0000259" key="7">
    <source>
        <dbReference type="PROSITE" id="PS00716"/>
    </source>
</evidence>
<keyword evidence="2 5" id="KW-0731">Sigma factor</keyword>
<evidence type="ECO:0000256" key="2">
    <source>
        <dbReference type="ARBA" id="ARBA00023082"/>
    </source>
</evidence>
<evidence type="ECO:0000313" key="9">
    <source>
        <dbReference type="Proteomes" id="UP000824099"/>
    </source>
</evidence>
<dbReference type="GO" id="GO:0016987">
    <property type="term" value="F:sigma factor activity"/>
    <property type="evidence" value="ECO:0007669"/>
    <property type="project" value="UniProtKB-KW"/>
</dbReference>
<name>A0A9D1SL71_9FIRM</name>
<dbReference type="AlphaFoldDB" id="A0A9D1SL71"/>
<dbReference type="PANTHER" id="PTHR30385">
    <property type="entry name" value="SIGMA FACTOR F FLAGELLAR"/>
    <property type="match status" value="1"/>
</dbReference>
<comment type="caution">
    <text evidence="8">The sequence shown here is derived from an EMBL/GenBank/DDBJ whole genome shotgun (WGS) entry which is preliminary data.</text>
</comment>
<dbReference type="Pfam" id="PF04542">
    <property type="entry name" value="Sigma70_r2"/>
    <property type="match status" value="1"/>
</dbReference>
<dbReference type="InterPro" id="IPR014284">
    <property type="entry name" value="RNA_pol_sigma-70_dom"/>
</dbReference>
<dbReference type="InterPro" id="IPR013325">
    <property type="entry name" value="RNA_pol_sigma_r2"/>
</dbReference>
<proteinExistence type="inferred from homology"/>
<evidence type="ECO:0000256" key="3">
    <source>
        <dbReference type="ARBA" id="ARBA00023125"/>
    </source>
</evidence>
<dbReference type="SUPFAM" id="SSF88659">
    <property type="entry name" value="Sigma3 and sigma4 domains of RNA polymerase sigma factors"/>
    <property type="match status" value="1"/>
</dbReference>
<dbReference type="PROSITE" id="PS00715">
    <property type="entry name" value="SIGMA70_1"/>
    <property type="match status" value="1"/>
</dbReference>
<organism evidence="8 9">
    <name type="scientific">Candidatus Avacidaminococcus intestinavium</name>
    <dbReference type="NCBI Taxonomy" id="2840684"/>
    <lineage>
        <taxon>Bacteria</taxon>
        <taxon>Bacillati</taxon>
        <taxon>Bacillota</taxon>
        <taxon>Negativicutes</taxon>
        <taxon>Acidaminococcales</taxon>
        <taxon>Acidaminococcaceae</taxon>
        <taxon>Acidaminococcaceae incertae sedis</taxon>
        <taxon>Candidatus Avacidaminococcus</taxon>
    </lineage>
</organism>
<dbReference type="SUPFAM" id="SSF88946">
    <property type="entry name" value="Sigma2 domain of RNA polymerase sigma factors"/>
    <property type="match status" value="1"/>
</dbReference>
<dbReference type="NCBIfam" id="TIGR02937">
    <property type="entry name" value="sigma70-ECF"/>
    <property type="match status" value="1"/>
</dbReference>
<accession>A0A9D1SL71</accession>
<dbReference type="GO" id="GO:0006352">
    <property type="term" value="P:DNA-templated transcription initiation"/>
    <property type="evidence" value="ECO:0007669"/>
    <property type="project" value="InterPro"/>
</dbReference>
<dbReference type="Gene3D" id="1.10.10.10">
    <property type="entry name" value="Winged helix-like DNA-binding domain superfamily/Winged helix DNA-binding domain"/>
    <property type="match status" value="1"/>
</dbReference>
<keyword evidence="4 5" id="KW-0804">Transcription</keyword>
<comment type="function">
    <text evidence="5">Sigma factors are initiation factors that promote the attachment of RNA polymerase to specific initiation sites and are then released.</text>
</comment>
<evidence type="ECO:0000256" key="4">
    <source>
        <dbReference type="ARBA" id="ARBA00023163"/>
    </source>
</evidence>
<keyword evidence="3 5" id="KW-0238">DNA-binding</keyword>
<evidence type="ECO:0000256" key="5">
    <source>
        <dbReference type="RuleBase" id="RU362124"/>
    </source>
</evidence>
<evidence type="ECO:0000256" key="1">
    <source>
        <dbReference type="ARBA" id="ARBA00023015"/>
    </source>
</evidence>
<comment type="similarity">
    <text evidence="5">Belongs to the sigma-70 factor family.</text>
</comment>
<protein>
    <recommendedName>
        <fullName evidence="5">RNA polymerase sigma factor</fullName>
    </recommendedName>
</protein>
<dbReference type="Gene3D" id="1.20.120.1810">
    <property type="match status" value="1"/>
</dbReference>
<dbReference type="GO" id="GO:0003677">
    <property type="term" value="F:DNA binding"/>
    <property type="evidence" value="ECO:0007669"/>
    <property type="project" value="UniProtKB-KW"/>
</dbReference>
<dbReference type="InterPro" id="IPR013324">
    <property type="entry name" value="RNA_pol_sigma_r3/r4-like"/>
</dbReference>
<feature type="domain" description="RNA polymerase sigma-70" evidence="7">
    <location>
        <begin position="173"/>
        <end position="199"/>
    </location>
</feature>
<reference evidence="8" key="1">
    <citation type="submission" date="2020-10" db="EMBL/GenBank/DDBJ databases">
        <authorList>
            <person name="Gilroy R."/>
        </authorList>
    </citation>
    <scope>NUCLEOTIDE SEQUENCE</scope>
    <source>
        <strain evidence="8">CHK160-1198</strain>
    </source>
</reference>
<keyword evidence="1 5" id="KW-0805">Transcription regulation</keyword>
<dbReference type="PRINTS" id="PR00046">
    <property type="entry name" value="SIGMA70FCT"/>
</dbReference>
<reference evidence="8" key="2">
    <citation type="journal article" date="2021" name="PeerJ">
        <title>Extensive microbial diversity within the chicken gut microbiome revealed by metagenomics and culture.</title>
        <authorList>
            <person name="Gilroy R."/>
            <person name="Ravi A."/>
            <person name="Getino M."/>
            <person name="Pursley I."/>
            <person name="Horton D.L."/>
            <person name="Alikhan N.F."/>
            <person name="Baker D."/>
            <person name="Gharbi K."/>
            <person name="Hall N."/>
            <person name="Watson M."/>
            <person name="Adriaenssens E.M."/>
            <person name="Foster-Nyarko E."/>
            <person name="Jarju S."/>
            <person name="Secka A."/>
            <person name="Antonio M."/>
            <person name="Oren A."/>
            <person name="Chaudhuri R.R."/>
            <person name="La Ragione R."/>
            <person name="Hildebrand F."/>
            <person name="Pallen M.J."/>
        </authorList>
    </citation>
    <scope>NUCLEOTIDE SEQUENCE</scope>
    <source>
        <strain evidence="8">CHK160-1198</strain>
    </source>
</reference>
<dbReference type="Pfam" id="PF04545">
    <property type="entry name" value="Sigma70_r4"/>
    <property type="match status" value="1"/>
</dbReference>
<dbReference type="InterPro" id="IPR007630">
    <property type="entry name" value="RNA_pol_sigma70_r4"/>
</dbReference>
<dbReference type="InterPro" id="IPR000943">
    <property type="entry name" value="RNA_pol_sigma70"/>
</dbReference>
<dbReference type="InterPro" id="IPR007627">
    <property type="entry name" value="RNA_pol_sigma70_r2"/>
</dbReference>
<feature type="domain" description="RNA polymerase sigma-70" evidence="6">
    <location>
        <begin position="62"/>
        <end position="75"/>
    </location>
</feature>
<evidence type="ECO:0000259" key="6">
    <source>
        <dbReference type="PROSITE" id="PS00715"/>
    </source>
</evidence>
<gene>
    <name evidence="8" type="ORF">IAB06_01780</name>
</gene>
<dbReference type="Proteomes" id="UP000824099">
    <property type="component" value="Unassembled WGS sequence"/>
</dbReference>
<dbReference type="EMBL" id="DVNI01000026">
    <property type="protein sequence ID" value="HIU63758.1"/>
    <property type="molecule type" value="Genomic_DNA"/>
</dbReference>
<evidence type="ECO:0000313" key="8">
    <source>
        <dbReference type="EMBL" id="HIU63758.1"/>
    </source>
</evidence>
<sequence length="212" mass="23925">MLKNYLEELKKIKLLSLEEERDLWQRRADGDAEAHHKIITAYQPLVFKVAMSFSLPETQLREIIQEGTVGLLEAAEQFDYTKGVAFSLYAVHRVRGRMLDFLARERGKSTLSLDSETSIGSGVSWSECLVSGGLTPSEAAEQHFISDKVMEAMDRLTVNEQKVLSGIYLQDKSASDLASDINVTTSHIYRIQKKAVKRVRGMLSRFIADLKQ</sequence>